<keyword evidence="5" id="KW-0732">Signal</keyword>
<dbReference type="EMBL" id="BLPG01000002">
    <property type="protein sequence ID" value="GFJ95944.1"/>
    <property type="molecule type" value="Genomic_DNA"/>
</dbReference>
<keyword evidence="3" id="KW-0378">Hydrolase</keyword>
<dbReference type="Gene3D" id="3.40.390.10">
    <property type="entry name" value="Collagenase (Catalytic Domain)"/>
    <property type="match status" value="1"/>
</dbReference>
<dbReference type="Pfam" id="PF00413">
    <property type="entry name" value="Peptidase_M10"/>
    <property type="match status" value="1"/>
</dbReference>
<keyword evidence="4" id="KW-0862">Zinc</keyword>
<dbReference type="GO" id="GO:0004222">
    <property type="term" value="F:metalloendopeptidase activity"/>
    <property type="evidence" value="ECO:0007669"/>
    <property type="project" value="InterPro"/>
</dbReference>
<reference evidence="7 8" key="1">
    <citation type="submission" date="2020-03" db="EMBL/GenBank/DDBJ databases">
        <title>Whole genome shotgun sequence of Phytohabitans rumicis NBRC 108638.</title>
        <authorList>
            <person name="Komaki H."/>
            <person name="Tamura T."/>
        </authorList>
    </citation>
    <scope>NUCLEOTIDE SEQUENCE [LARGE SCALE GENOMIC DNA]</scope>
    <source>
        <strain evidence="7 8">NBRC 108638</strain>
    </source>
</reference>
<evidence type="ECO:0000259" key="6">
    <source>
        <dbReference type="Pfam" id="PF00413"/>
    </source>
</evidence>
<sequence>MMRHRIVTYGGLLMASALLATVAGAPAASANPTTPMPATEKLVVVSGDEVMIRTPRPGGGLIINLYRAPEQSSGLQMLARLKAKGLVPAGVTTQVEADPMECTTIYAQAKYLCLKTVPHYWFNWRWNGFSDPQIYFRDHTPAAWPVRASVTEWNRAVGVDSYWTTGACPTGGRHCVHVWNADYGDDWVGHTYMEVDSIGFFIDGLVWVELNDRFSSAEDNRSTACHELGHALGLAHNGSVSSCMYWQAIAGPDPRLPLQTDYQVLTNILYRD</sequence>
<evidence type="ECO:0000256" key="1">
    <source>
        <dbReference type="ARBA" id="ARBA00022670"/>
    </source>
</evidence>
<gene>
    <name evidence="7" type="ORF">Prum_095860</name>
</gene>
<dbReference type="InterPro" id="IPR001818">
    <property type="entry name" value="Pept_M10_metallopeptidase"/>
</dbReference>
<comment type="caution">
    <text evidence="7">The sequence shown here is derived from an EMBL/GenBank/DDBJ whole genome shotgun (WGS) entry which is preliminary data.</text>
</comment>
<dbReference type="Proteomes" id="UP000482960">
    <property type="component" value="Unassembled WGS sequence"/>
</dbReference>
<evidence type="ECO:0000256" key="2">
    <source>
        <dbReference type="ARBA" id="ARBA00022723"/>
    </source>
</evidence>
<dbReference type="InterPro" id="IPR024079">
    <property type="entry name" value="MetalloPept_cat_dom_sf"/>
</dbReference>
<evidence type="ECO:0000256" key="5">
    <source>
        <dbReference type="SAM" id="SignalP"/>
    </source>
</evidence>
<keyword evidence="8" id="KW-1185">Reference proteome</keyword>
<evidence type="ECO:0000313" key="8">
    <source>
        <dbReference type="Proteomes" id="UP000482960"/>
    </source>
</evidence>
<reference evidence="7 8" key="2">
    <citation type="submission" date="2020-03" db="EMBL/GenBank/DDBJ databases">
        <authorList>
            <person name="Ichikawa N."/>
            <person name="Kimura A."/>
            <person name="Kitahashi Y."/>
            <person name="Uohara A."/>
        </authorList>
    </citation>
    <scope>NUCLEOTIDE SEQUENCE [LARGE SCALE GENOMIC DNA]</scope>
    <source>
        <strain evidence="7 8">NBRC 108638</strain>
    </source>
</reference>
<dbReference type="AlphaFoldDB" id="A0A6V8LIC7"/>
<proteinExistence type="predicted"/>
<evidence type="ECO:0000313" key="7">
    <source>
        <dbReference type="EMBL" id="GFJ95944.1"/>
    </source>
</evidence>
<evidence type="ECO:0000256" key="3">
    <source>
        <dbReference type="ARBA" id="ARBA00022801"/>
    </source>
</evidence>
<accession>A0A6V8LIC7</accession>
<dbReference type="GO" id="GO:0031012">
    <property type="term" value="C:extracellular matrix"/>
    <property type="evidence" value="ECO:0007669"/>
    <property type="project" value="InterPro"/>
</dbReference>
<dbReference type="SUPFAM" id="SSF55486">
    <property type="entry name" value="Metalloproteases ('zincins'), catalytic domain"/>
    <property type="match status" value="1"/>
</dbReference>
<dbReference type="GO" id="GO:0008270">
    <property type="term" value="F:zinc ion binding"/>
    <property type="evidence" value="ECO:0007669"/>
    <property type="project" value="InterPro"/>
</dbReference>
<dbReference type="GO" id="GO:0006508">
    <property type="term" value="P:proteolysis"/>
    <property type="evidence" value="ECO:0007669"/>
    <property type="project" value="UniProtKB-KW"/>
</dbReference>
<organism evidence="7 8">
    <name type="scientific">Phytohabitans rumicis</name>
    <dbReference type="NCBI Taxonomy" id="1076125"/>
    <lineage>
        <taxon>Bacteria</taxon>
        <taxon>Bacillati</taxon>
        <taxon>Actinomycetota</taxon>
        <taxon>Actinomycetes</taxon>
        <taxon>Micromonosporales</taxon>
        <taxon>Micromonosporaceae</taxon>
    </lineage>
</organism>
<feature type="domain" description="Peptidase M10 metallopeptidase" evidence="6">
    <location>
        <begin position="211"/>
        <end position="261"/>
    </location>
</feature>
<name>A0A6V8LIC7_9ACTN</name>
<evidence type="ECO:0000256" key="4">
    <source>
        <dbReference type="ARBA" id="ARBA00022833"/>
    </source>
</evidence>
<feature type="signal peptide" evidence="5">
    <location>
        <begin position="1"/>
        <end position="30"/>
    </location>
</feature>
<keyword evidence="1" id="KW-0645">Protease</keyword>
<feature type="chain" id="PRO_5028827063" description="Peptidase M10 metallopeptidase domain-containing protein" evidence="5">
    <location>
        <begin position="31"/>
        <end position="272"/>
    </location>
</feature>
<protein>
    <recommendedName>
        <fullName evidence="6">Peptidase M10 metallopeptidase domain-containing protein</fullName>
    </recommendedName>
</protein>
<keyword evidence="2" id="KW-0479">Metal-binding</keyword>